<feature type="transmembrane region" description="Helical" evidence="6">
    <location>
        <begin position="819"/>
        <end position="842"/>
    </location>
</feature>
<evidence type="ECO:0000256" key="5">
    <source>
        <dbReference type="ARBA" id="ARBA00023136"/>
    </source>
</evidence>
<feature type="transmembrane region" description="Helical" evidence="6">
    <location>
        <begin position="338"/>
        <end position="364"/>
    </location>
</feature>
<accession>A0ABY6HPF3</accession>
<keyword evidence="4 6" id="KW-1133">Transmembrane helix</keyword>
<organism evidence="8 9">
    <name type="scientific">Candidatus Lokiarchaeum ossiferum</name>
    <dbReference type="NCBI Taxonomy" id="2951803"/>
    <lineage>
        <taxon>Archaea</taxon>
        <taxon>Promethearchaeati</taxon>
        <taxon>Promethearchaeota</taxon>
        <taxon>Promethearchaeia</taxon>
        <taxon>Promethearchaeales</taxon>
        <taxon>Promethearchaeaceae</taxon>
        <taxon>Candidatus Lokiarchaeum</taxon>
    </lineage>
</organism>
<keyword evidence="9" id="KW-1185">Reference proteome</keyword>
<feature type="transmembrane region" description="Helical" evidence="6">
    <location>
        <begin position="295"/>
        <end position="317"/>
    </location>
</feature>
<sequence>MMKILFFLSKSFSKHKKKTGLYITCLTITIIFLTLIGSLTSSLNYVYFQNSSTYFGNQDIIISKKMETVGYNIYFNESLAKEIPNQIESIECLIPRLYIPSFTTKDIVDSVFPQQEILICGIDSQQEFSNPTLGSLWLCDEQLQNTHLLYENEILPGHCVLTKNAAILLNSSINDQILVQVATGEESLMIDAIVENDGRFAIYESALILTNLYFTQEFCQLENRINFLVGQFEHPEIIYDLGDLDGTQLRINAINQKIINFLDETYLILEPRLIQLKEVHEFTFFSGIIYDLMKILMVILFAFVIYSILHSIFVYSIRDHGLFQVIGASPQKIAQFQLIQNIIYMGPSLVLGILGGHLLAFLLFGINFEAIFRNSFNIFTIGLSILLCILPLFFMRNKNLIQILQPNRDGGIQFFTSKKFGNVNYKSLFIGGFILLMGEIIFFFLPKIAISNDSLLIRRFFLLLLIIILSGFIIIALNLLKYFNILLMQLLKWRKRDRRSFHQIKMWFATKHINHPPYVYMVLIIFTFNQFIATSQQLRMFGYITTIQYEYGTDLHIINGGNLQENNFISGIVLDQILSMTSVAQVSAMYATFSFETEINFQSQSNNINLQMSSKGKDPTFRNSLSNLGQLQEIPCGLMAVDCNYSSIIPLENIGWMEGSNSTLHSFDDLYNMNNSCIITEACALFLGIDQVGDYVSLSIWETFPELAEKRILQVAGIVSMLPGFTNIHTNQVSLSSNEAIIVSPSLYFDLLNQSGDFNAFNQKIDKILLKLEESTLECRDSFVKSFNAQFYNNLNYVISDPIQKREFFQNNEQLTRTYNYLIIGFSVFVNLIGISFAFNSLMDQRKHQLKILSAIGVSAKEKSRMLFQEMSIKFLSASIIGGFIGTSLSILVFQNVAKISEIPFLISVDYLTMSISFFGSLLFCIVSLSFLIKKHKITG</sequence>
<protein>
    <recommendedName>
        <fullName evidence="7">ABC3 transporter permease C-terminal domain-containing protein</fullName>
    </recommendedName>
</protein>
<evidence type="ECO:0000259" key="7">
    <source>
        <dbReference type="Pfam" id="PF02687"/>
    </source>
</evidence>
<feature type="domain" description="ABC3 transporter permease C-terminal" evidence="7">
    <location>
        <begin position="822"/>
        <end position="932"/>
    </location>
</feature>
<evidence type="ECO:0000256" key="4">
    <source>
        <dbReference type="ARBA" id="ARBA00022989"/>
    </source>
</evidence>
<dbReference type="Pfam" id="PF02687">
    <property type="entry name" value="FtsX"/>
    <property type="match status" value="1"/>
</dbReference>
<feature type="transmembrane region" description="Helical" evidence="6">
    <location>
        <begin position="460"/>
        <end position="491"/>
    </location>
</feature>
<evidence type="ECO:0000313" key="8">
    <source>
        <dbReference type="EMBL" id="UYP45377.1"/>
    </source>
</evidence>
<dbReference type="PANTHER" id="PTHR32522">
    <property type="match status" value="1"/>
</dbReference>
<feature type="transmembrane region" description="Helical" evidence="6">
    <location>
        <begin position="512"/>
        <end position="532"/>
    </location>
</feature>
<feature type="transmembrane region" description="Helical" evidence="6">
    <location>
        <begin position="376"/>
        <end position="395"/>
    </location>
</feature>
<keyword evidence="5 6" id="KW-0472">Membrane</keyword>
<evidence type="ECO:0000256" key="2">
    <source>
        <dbReference type="ARBA" id="ARBA00022475"/>
    </source>
</evidence>
<name>A0ABY6HPF3_9ARCH</name>
<dbReference type="EMBL" id="CP104013">
    <property type="protein sequence ID" value="UYP45377.1"/>
    <property type="molecule type" value="Genomic_DNA"/>
</dbReference>
<evidence type="ECO:0000256" key="6">
    <source>
        <dbReference type="SAM" id="Phobius"/>
    </source>
</evidence>
<keyword evidence="3 6" id="KW-0812">Transmembrane</keyword>
<dbReference type="InterPro" id="IPR003838">
    <property type="entry name" value="ABC3_permease_C"/>
</dbReference>
<reference evidence="8" key="1">
    <citation type="submission" date="2022-09" db="EMBL/GenBank/DDBJ databases">
        <title>Actin cytoskeleton and complex cell architecture in an #Asgard archaeon.</title>
        <authorList>
            <person name="Ponce Toledo R.I."/>
            <person name="Schleper C."/>
            <person name="Rodrigues Oliveira T."/>
            <person name="Wollweber F."/>
            <person name="Xu J."/>
            <person name="Rittmann S."/>
            <person name="Klingl A."/>
            <person name="Pilhofer M."/>
        </authorList>
    </citation>
    <scope>NUCLEOTIDE SEQUENCE</scope>
    <source>
        <strain evidence="8">B-35</strain>
    </source>
</reference>
<gene>
    <name evidence="8" type="ORF">NEF87_001662</name>
</gene>
<evidence type="ECO:0000256" key="3">
    <source>
        <dbReference type="ARBA" id="ARBA00022692"/>
    </source>
</evidence>
<dbReference type="Proteomes" id="UP001208689">
    <property type="component" value="Chromosome"/>
</dbReference>
<feature type="transmembrane region" description="Helical" evidence="6">
    <location>
        <begin position="21"/>
        <end position="48"/>
    </location>
</feature>
<keyword evidence="2" id="KW-1003">Cell membrane</keyword>
<proteinExistence type="predicted"/>
<feature type="transmembrane region" description="Helical" evidence="6">
    <location>
        <begin position="914"/>
        <end position="933"/>
    </location>
</feature>
<dbReference type="PANTHER" id="PTHR32522:SF5">
    <property type="entry name" value="ABC3 TRANSPORTER PERMEASE PROTEIN DOMAIN-CONTAINING PROTEIN"/>
    <property type="match status" value="1"/>
</dbReference>
<feature type="transmembrane region" description="Helical" evidence="6">
    <location>
        <begin position="428"/>
        <end position="448"/>
    </location>
</feature>
<comment type="subcellular location">
    <subcellularLocation>
        <location evidence="1">Cell membrane</location>
        <topology evidence="1">Multi-pass membrane protein</topology>
    </subcellularLocation>
</comment>
<feature type="transmembrane region" description="Helical" evidence="6">
    <location>
        <begin position="873"/>
        <end position="894"/>
    </location>
</feature>
<evidence type="ECO:0000256" key="1">
    <source>
        <dbReference type="ARBA" id="ARBA00004651"/>
    </source>
</evidence>
<evidence type="ECO:0000313" key="9">
    <source>
        <dbReference type="Proteomes" id="UP001208689"/>
    </source>
</evidence>